<name>A0A4D9D7J8_9STRA</name>
<dbReference type="SMART" id="SM00320">
    <property type="entry name" value="WD40"/>
    <property type="match status" value="11"/>
</dbReference>
<feature type="compositionally biased region" description="Acidic residues" evidence="5">
    <location>
        <begin position="661"/>
        <end position="675"/>
    </location>
</feature>
<feature type="compositionally biased region" description="Pro residues" evidence="5">
    <location>
        <begin position="223"/>
        <end position="235"/>
    </location>
</feature>
<comment type="caution">
    <text evidence="7">The sequence shown here is derived from an EMBL/GenBank/DDBJ whole genome shotgun (WGS) entry which is preliminary data.</text>
</comment>
<feature type="region of interest" description="Disordered" evidence="5">
    <location>
        <begin position="211"/>
        <end position="248"/>
    </location>
</feature>
<evidence type="ECO:0000256" key="4">
    <source>
        <dbReference type="PROSITE-ProRule" id="PRU00221"/>
    </source>
</evidence>
<dbReference type="InterPro" id="IPR011044">
    <property type="entry name" value="Quino_amine_DH_bsu"/>
</dbReference>
<evidence type="ECO:0000259" key="6">
    <source>
        <dbReference type="Pfam" id="PF04003"/>
    </source>
</evidence>
<feature type="region of interest" description="Disordered" evidence="5">
    <location>
        <begin position="652"/>
        <end position="684"/>
    </location>
</feature>
<dbReference type="SUPFAM" id="SSF50969">
    <property type="entry name" value="YVTN repeat-like/Quinoprotein amine dehydrogenase"/>
    <property type="match status" value="1"/>
</dbReference>
<sequence length="884" mass="94959">MRFGYRPSRLLGAVHSGGNVVFSPDGNTLYSPVTNRVVVFDLIRHVSTMLPYEHAYPIRRVAVSPNGRFLLTVDIGGYLFLGHVSRGIILCRMRLKRPNKVRDLVFSPDGQFFAVTQDRQFQVWRTPGAAREFAPFVLHRTYGSHGDEIVSLAWAPCGQYLLTGSKDLTVRIWSLHPLPPAVFTPATLSGHRDRIVGAFFSASGPVEARDPPLLSDGAAGSPPSLPPSLPPPSTPNGPDTVWTPPRSSSLSSLRIYSIARDGFLYAWVIDPSTQTWKCHDRHAFQKSRRAHVVSVCYHAISSPLPAAAATAPSPGTALLVVGFSDGVFGLYDLPTGAVVHTLSVSSGQIGTVALNLTGEWLALGCASLGQLLVWEWQSETYVLKQQGHAQAVNAVAYSPDGQVMATGGEDAKVKLWSTASGFSFVTFTAHDAPVTALAFLGSGQAVLSASLDGTVRAHDLLRYRNFRTLTTPAPTQLLSLAVDPSGEVVCAGSSEPFEGWVMSQEGSPVSPGLGDEPGRKSQLIETHAHAADVLAVAFRPDGKELCVATLNGLLTCWDVAEGHEIRVLDGKRDLQGGRGHYDKISASAAAAAKHFTSLAYTADGSCLLAGGRSKFLCIYHLETKALVRKFQLSHDRSLDGVVDKLHSGKVGSDGLPLLGEDAGEDSGEDGGEDEALPGAKRGVDGSKRRLRAEVRVSCVRFSPTGREWAAATPQGLLVFGLEEDMQFNPMELDVAATPAAVREKIREGQVGMALVMAGQLNEEIVLLEALDAVPPGWENLLLLTRALPPSLAPRLLALVAKHLPRSPHLSFLLSFSLALLHTHGQVLRRDPAKHAPHLRAMQRAILKFQEDVGKHVDSSTALLNLLMAGEGGREEWKEDGEGKT</sequence>
<feature type="repeat" description="WD" evidence="4">
    <location>
        <begin position="526"/>
        <end position="567"/>
    </location>
</feature>
<feature type="repeat" description="WD" evidence="4">
    <location>
        <begin position="427"/>
        <end position="468"/>
    </location>
</feature>
<dbReference type="EMBL" id="SDOX01000012">
    <property type="protein sequence ID" value="TFJ85435.1"/>
    <property type="molecule type" value="Genomic_DNA"/>
</dbReference>
<keyword evidence="2 4" id="KW-0853">WD repeat</keyword>
<evidence type="ECO:0000313" key="8">
    <source>
        <dbReference type="Proteomes" id="UP000355283"/>
    </source>
</evidence>
<dbReference type="InterPro" id="IPR007148">
    <property type="entry name" value="SSU_processome_Utp12"/>
</dbReference>
<keyword evidence="8" id="KW-1185">Reference proteome</keyword>
<dbReference type="PANTHER" id="PTHR19858:SF0">
    <property type="entry name" value="PERIODIC TRYPTOPHAN PROTEIN 2 HOMOLOG"/>
    <property type="match status" value="1"/>
</dbReference>
<dbReference type="Proteomes" id="UP000355283">
    <property type="component" value="Unassembled WGS sequence"/>
</dbReference>
<dbReference type="PROSITE" id="PS50082">
    <property type="entry name" value="WD_REPEATS_2"/>
    <property type="match status" value="4"/>
</dbReference>
<dbReference type="GO" id="GO:0032040">
    <property type="term" value="C:small-subunit processome"/>
    <property type="evidence" value="ECO:0007669"/>
    <property type="project" value="TreeGrafter"/>
</dbReference>
<reference evidence="7 8" key="1">
    <citation type="submission" date="2019-01" db="EMBL/GenBank/DDBJ databases">
        <title>Nuclear Genome Assembly of the Microalgal Biofuel strain Nannochloropsis salina CCMP1776.</title>
        <authorList>
            <person name="Hovde B."/>
        </authorList>
    </citation>
    <scope>NUCLEOTIDE SEQUENCE [LARGE SCALE GENOMIC DNA]</scope>
    <source>
        <strain evidence="7 8">CCMP1776</strain>
    </source>
</reference>
<dbReference type="Gene3D" id="2.130.10.10">
    <property type="entry name" value="YVTN repeat-like/Quinoprotein amine dehydrogenase"/>
    <property type="match status" value="4"/>
</dbReference>
<comment type="similarity">
    <text evidence="1">Belongs to the WD repeat PWP2 family.</text>
</comment>
<dbReference type="SUPFAM" id="SSF50978">
    <property type="entry name" value="WD40 repeat-like"/>
    <property type="match status" value="1"/>
</dbReference>
<dbReference type="PANTHER" id="PTHR19858">
    <property type="entry name" value="WD40 REPEAT PROTEIN"/>
    <property type="match status" value="1"/>
</dbReference>
<dbReference type="AlphaFoldDB" id="A0A4D9D7J8"/>
<evidence type="ECO:0000256" key="2">
    <source>
        <dbReference type="ARBA" id="ARBA00022574"/>
    </source>
</evidence>
<dbReference type="InterPro" id="IPR015943">
    <property type="entry name" value="WD40/YVTN_repeat-like_dom_sf"/>
</dbReference>
<organism evidence="7 8">
    <name type="scientific">Nannochloropsis salina CCMP1776</name>
    <dbReference type="NCBI Taxonomy" id="1027361"/>
    <lineage>
        <taxon>Eukaryota</taxon>
        <taxon>Sar</taxon>
        <taxon>Stramenopiles</taxon>
        <taxon>Ochrophyta</taxon>
        <taxon>Eustigmatophyceae</taxon>
        <taxon>Eustigmatales</taxon>
        <taxon>Monodopsidaceae</taxon>
        <taxon>Microchloropsis</taxon>
        <taxon>Microchloropsis salina</taxon>
    </lineage>
</organism>
<protein>
    <recommendedName>
        <fullName evidence="6">Small-subunit processome Utp12 domain-containing protein</fullName>
    </recommendedName>
</protein>
<feature type="domain" description="Small-subunit processome Utp12" evidence="6">
    <location>
        <begin position="769"/>
        <end position="867"/>
    </location>
</feature>
<dbReference type="Pfam" id="PF04003">
    <property type="entry name" value="Utp12"/>
    <property type="match status" value="1"/>
</dbReference>
<accession>A0A4D9D7J8</accession>
<dbReference type="InterPro" id="IPR036322">
    <property type="entry name" value="WD40_repeat_dom_sf"/>
</dbReference>
<dbReference type="InterPro" id="IPR027145">
    <property type="entry name" value="PWP2"/>
</dbReference>
<dbReference type="GO" id="GO:0000028">
    <property type="term" value="P:ribosomal small subunit assembly"/>
    <property type="evidence" value="ECO:0007669"/>
    <property type="project" value="TreeGrafter"/>
</dbReference>
<evidence type="ECO:0000313" key="7">
    <source>
        <dbReference type="EMBL" id="TFJ85435.1"/>
    </source>
</evidence>
<dbReference type="PROSITE" id="PS50294">
    <property type="entry name" value="WD_REPEATS_REGION"/>
    <property type="match status" value="2"/>
</dbReference>
<proteinExistence type="inferred from homology"/>
<keyword evidence="3" id="KW-0677">Repeat</keyword>
<evidence type="ECO:0000256" key="3">
    <source>
        <dbReference type="ARBA" id="ARBA00022737"/>
    </source>
</evidence>
<evidence type="ECO:0000256" key="5">
    <source>
        <dbReference type="SAM" id="MobiDB-lite"/>
    </source>
</evidence>
<dbReference type="Pfam" id="PF00400">
    <property type="entry name" value="WD40"/>
    <property type="match status" value="5"/>
</dbReference>
<gene>
    <name evidence="7" type="ORF">NSK_003308</name>
</gene>
<dbReference type="GO" id="GO:0034388">
    <property type="term" value="C:Pwp2p-containing subcomplex of 90S preribosome"/>
    <property type="evidence" value="ECO:0007669"/>
    <property type="project" value="TreeGrafter"/>
</dbReference>
<feature type="repeat" description="WD" evidence="4">
    <location>
        <begin position="142"/>
        <end position="175"/>
    </location>
</feature>
<dbReference type="GO" id="GO:0000462">
    <property type="term" value="P:maturation of SSU-rRNA from tricistronic rRNA transcript (SSU-rRNA, 5.8S rRNA, LSU-rRNA)"/>
    <property type="evidence" value="ECO:0007669"/>
    <property type="project" value="TreeGrafter"/>
</dbReference>
<evidence type="ECO:0000256" key="1">
    <source>
        <dbReference type="ARBA" id="ARBA00010226"/>
    </source>
</evidence>
<dbReference type="OrthoDB" id="3142434at2759"/>
<feature type="repeat" description="WD" evidence="4">
    <location>
        <begin position="385"/>
        <end position="426"/>
    </location>
</feature>
<dbReference type="InterPro" id="IPR001680">
    <property type="entry name" value="WD40_rpt"/>
</dbReference>